<reference evidence="2 3" key="1">
    <citation type="journal article" date="2018" name="Front. Microbiol.">
        <title>Comparative Genomics of the Herbivore Gut Symbiont Lactobacillus reuteri Reveals Genetic Diversity and Lifestyle Adaptation.</title>
        <authorList>
            <person name="Zhao J."/>
        </authorList>
    </citation>
    <scope>NUCLEOTIDE SEQUENCE [LARGE SCALE GENOMIC DNA]</scope>
    <source>
        <strain evidence="2 3">LR10</strain>
    </source>
</reference>
<gene>
    <name evidence="2" type="ORF">DKZ22_10695</name>
</gene>
<dbReference type="Proteomes" id="UP000245980">
    <property type="component" value="Unassembled WGS sequence"/>
</dbReference>
<evidence type="ECO:0000313" key="3">
    <source>
        <dbReference type="Proteomes" id="UP000245980"/>
    </source>
</evidence>
<protein>
    <submittedName>
        <fullName evidence="2">Uncharacterized protein</fullName>
    </submittedName>
</protein>
<keyword evidence="1" id="KW-0812">Transmembrane</keyword>
<comment type="caution">
    <text evidence="2">The sequence shown here is derived from an EMBL/GenBank/DDBJ whole genome shotgun (WGS) entry which is preliminary data.</text>
</comment>
<keyword evidence="1" id="KW-1133">Transmembrane helix</keyword>
<proteinExistence type="predicted"/>
<feature type="transmembrane region" description="Helical" evidence="1">
    <location>
        <begin position="47"/>
        <end position="67"/>
    </location>
</feature>
<evidence type="ECO:0000256" key="1">
    <source>
        <dbReference type="SAM" id="Phobius"/>
    </source>
</evidence>
<evidence type="ECO:0000313" key="2">
    <source>
        <dbReference type="EMBL" id="PWT39575.1"/>
    </source>
</evidence>
<keyword evidence="1" id="KW-0472">Membrane</keyword>
<accession>A0A855XLI8</accession>
<dbReference type="RefSeq" id="WP_109954682.1">
    <property type="nucleotide sequence ID" value="NZ_QGHP01000073.1"/>
</dbReference>
<sequence>MSDKWYGFLFGICALIQFTGLMFVIFGNITFKLTTGAEWVLSEHPGWQLFAAIFCLFGLVCAIYDVVVR</sequence>
<feature type="transmembrane region" description="Helical" evidence="1">
    <location>
        <begin position="7"/>
        <end position="27"/>
    </location>
</feature>
<organism evidence="2 3">
    <name type="scientific">Limosilactobacillus reuteri</name>
    <name type="common">Lactobacillus reuteri</name>
    <dbReference type="NCBI Taxonomy" id="1598"/>
    <lineage>
        <taxon>Bacteria</taxon>
        <taxon>Bacillati</taxon>
        <taxon>Bacillota</taxon>
        <taxon>Bacilli</taxon>
        <taxon>Lactobacillales</taxon>
        <taxon>Lactobacillaceae</taxon>
        <taxon>Limosilactobacillus</taxon>
    </lineage>
</organism>
<dbReference type="EMBL" id="QGHT01000078">
    <property type="protein sequence ID" value="PWT39575.1"/>
    <property type="molecule type" value="Genomic_DNA"/>
</dbReference>
<dbReference type="AlphaFoldDB" id="A0A855XLI8"/>
<name>A0A855XLI8_LIMRT</name>